<evidence type="ECO:0000256" key="2">
    <source>
        <dbReference type="ARBA" id="ARBA00012962"/>
    </source>
</evidence>
<protein>
    <recommendedName>
        <fullName evidence="2 8">Shikimate dehydrogenase (NADP(+))</fullName>
        <shortName evidence="8">SDH</shortName>
        <ecNumber evidence="2 8">1.1.1.25</ecNumber>
    </recommendedName>
</protein>
<dbReference type="RefSeq" id="WP_099509987.1">
    <property type="nucleotide sequence ID" value="NZ_CP016616.1"/>
</dbReference>
<keyword evidence="3 8" id="KW-0028">Amino-acid biosynthesis</keyword>
<dbReference type="KEGG" id="moc:BB934_12780"/>
<dbReference type="SUPFAM" id="SSF53223">
    <property type="entry name" value="Aminoacid dehydrogenase-like, N-terminal domain"/>
    <property type="match status" value="1"/>
</dbReference>
<dbReference type="EC" id="1.1.1.25" evidence="2 8"/>
<dbReference type="SUPFAM" id="SSF51735">
    <property type="entry name" value="NAD(P)-binding Rossmann-fold domains"/>
    <property type="match status" value="1"/>
</dbReference>
<feature type="domain" description="Quinate/shikimate 5-dehydrogenase/glutamyl-tRNA reductase" evidence="9">
    <location>
        <begin position="122"/>
        <end position="194"/>
    </location>
</feature>
<name>A0A1B2EG76_9HYPH</name>
<dbReference type="Pfam" id="PF18317">
    <property type="entry name" value="SDH_C"/>
    <property type="match status" value="1"/>
</dbReference>
<feature type="binding site" evidence="8">
    <location>
        <position position="221"/>
    </location>
    <ligand>
        <name>NADP(+)</name>
        <dbReference type="ChEBI" id="CHEBI:58349"/>
    </ligand>
</feature>
<evidence type="ECO:0000256" key="8">
    <source>
        <dbReference type="HAMAP-Rule" id="MF_00222"/>
    </source>
</evidence>
<dbReference type="HAMAP" id="MF_00222">
    <property type="entry name" value="Shikimate_DH_AroE"/>
    <property type="match status" value="1"/>
</dbReference>
<feature type="binding site" evidence="8">
    <location>
        <position position="244"/>
    </location>
    <ligand>
        <name>NADP(+)</name>
        <dbReference type="ChEBI" id="CHEBI:58349"/>
    </ligand>
</feature>
<dbReference type="InterPro" id="IPR013708">
    <property type="entry name" value="Shikimate_DH-bd_N"/>
</dbReference>
<dbReference type="GO" id="GO:0008652">
    <property type="term" value="P:amino acid biosynthetic process"/>
    <property type="evidence" value="ECO:0007669"/>
    <property type="project" value="UniProtKB-KW"/>
</dbReference>
<comment type="subunit">
    <text evidence="8">Homodimer.</text>
</comment>
<dbReference type="InterPro" id="IPR036291">
    <property type="entry name" value="NAD(P)-bd_dom_sf"/>
</dbReference>
<dbReference type="GO" id="GO:0019632">
    <property type="term" value="P:shikimate metabolic process"/>
    <property type="evidence" value="ECO:0007669"/>
    <property type="project" value="InterPro"/>
</dbReference>
<evidence type="ECO:0000256" key="1">
    <source>
        <dbReference type="ARBA" id="ARBA00004871"/>
    </source>
</evidence>
<dbReference type="InterPro" id="IPR006151">
    <property type="entry name" value="Shikm_DH/Glu-tRNA_Rdtase"/>
</dbReference>
<feature type="binding site" evidence="8">
    <location>
        <begin position="152"/>
        <end position="157"/>
    </location>
    <ligand>
        <name>NADP(+)</name>
        <dbReference type="ChEBI" id="CHEBI:58349"/>
    </ligand>
</feature>
<evidence type="ECO:0000256" key="7">
    <source>
        <dbReference type="ARBA" id="ARBA00049442"/>
    </source>
</evidence>
<evidence type="ECO:0000313" key="12">
    <source>
        <dbReference type="EMBL" id="ANY78976.1"/>
    </source>
</evidence>
<evidence type="ECO:0000259" key="10">
    <source>
        <dbReference type="Pfam" id="PF08501"/>
    </source>
</evidence>
<dbReference type="GO" id="GO:0009423">
    <property type="term" value="P:chorismate biosynthetic process"/>
    <property type="evidence" value="ECO:0007669"/>
    <property type="project" value="UniProtKB-UniRule"/>
</dbReference>
<reference evidence="12" key="1">
    <citation type="submission" date="2016-07" db="EMBL/GenBank/DDBJ databases">
        <title>Microvirga ossetica sp. nov. a new species of rhizobia isolated from root nodules of the legume species Vicia alpestris Steven originated from North Ossetia region in the Caucasus.</title>
        <authorList>
            <person name="Safronova V.I."/>
            <person name="Kuznetsova I.G."/>
            <person name="Sazanova A.L."/>
            <person name="Belimov A."/>
            <person name="Andronov E."/>
            <person name="Osledkin Y.S."/>
            <person name="Onishchuk O.P."/>
            <person name="Kurchak O.N."/>
            <person name="Shaposhnikov A.I."/>
            <person name="Willems A."/>
            <person name="Tikhonovich I.A."/>
        </authorList>
    </citation>
    <scope>NUCLEOTIDE SEQUENCE [LARGE SCALE GENOMIC DNA]</scope>
    <source>
        <strain evidence="12">V5/3M</strain>
    </source>
</reference>
<dbReference type="InterPro" id="IPR011342">
    <property type="entry name" value="Shikimate_DH"/>
</dbReference>
<evidence type="ECO:0000256" key="3">
    <source>
        <dbReference type="ARBA" id="ARBA00022605"/>
    </source>
</evidence>
<dbReference type="PANTHER" id="PTHR21089">
    <property type="entry name" value="SHIKIMATE DEHYDROGENASE"/>
    <property type="match status" value="1"/>
</dbReference>
<keyword evidence="6 8" id="KW-0057">Aromatic amino acid biosynthesis</keyword>
<feature type="binding site" evidence="8">
    <location>
        <position position="86"/>
    </location>
    <ligand>
        <name>shikimate</name>
        <dbReference type="ChEBI" id="CHEBI:36208"/>
    </ligand>
</feature>
<comment type="function">
    <text evidence="8">Involved in the biosynthesis of the chorismate, which leads to the biosynthesis of aromatic amino acids. Catalyzes the reversible NADPH linked reduction of 3-dehydroshikimate (DHSA) to yield shikimate (SA).</text>
</comment>
<evidence type="ECO:0000259" key="9">
    <source>
        <dbReference type="Pfam" id="PF01488"/>
    </source>
</evidence>
<comment type="similarity">
    <text evidence="8">Belongs to the shikimate dehydrogenase family.</text>
</comment>
<gene>
    <name evidence="8" type="primary">aroE</name>
    <name evidence="12" type="ORF">BB934_12780</name>
</gene>
<comment type="pathway">
    <text evidence="1 8">Metabolic intermediate biosynthesis; chorismate biosynthesis; chorismate from D-erythrose 4-phosphate and phosphoenolpyruvate: step 4/7.</text>
</comment>
<feature type="domain" description="SDH C-terminal" evidence="11">
    <location>
        <begin position="244"/>
        <end position="266"/>
    </location>
</feature>
<dbReference type="GO" id="GO:0004764">
    <property type="term" value="F:shikimate 3-dehydrogenase (NADP+) activity"/>
    <property type="evidence" value="ECO:0007669"/>
    <property type="project" value="UniProtKB-UniRule"/>
</dbReference>
<dbReference type="Gene3D" id="3.40.50.720">
    <property type="entry name" value="NAD(P)-binding Rossmann-like Domain"/>
    <property type="match status" value="1"/>
</dbReference>
<dbReference type="GO" id="GO:0050661">
    <property type="term" value="F:NADP binding"/>
    <property type="evidence" value="ECO:0007669"/>
    <property type="project" value="InterPro"/>
</dbReference>
<organism evidence="12">
    <name type="scientific">Microvirga ossetica</name>
    <dbReference type="NCBI Taxonomy" id="1882682"/>
    <lineage>
        <taxon>Bacteria</taxon>
        <taxon>Pseudomonadati</taxon>
        <taxon>Pseudomonadota</taxon>
        <taxon>Alphaproteobacteria</taxon>
        <taxon>Hyphomicrobiales</taxon>
        <taxon>Methylobacteriaceae</taxon>
        <taxon>Microvirga</taxon>
    </lineage>
</organism>
<sequence>MTKAFVTGHPIKHSRSPLIHGHWLKEYRLDGSYERIDVAPVDFGDFLRGFAARGFAGGNVTIPHKEAAFAGVDRRTARAERVKAVNTLWVEDGLLWGDNTDVAGFMAHLDATLGTGWEQDVDTALVIGAGGAARAVVAGLQDRPLKRILVTNRTLAKAEDLVRELRPGSRVGLETSAWEALGRVIPHARLIVNTTSLGMAGQPPLALDLGRAPRNAAVADIVYVPLQTPLLAAAAARDLRIVDGLGMLLHQAVPGFERWFGVRPQVTPELRALILADIEGQG</sequence>
<dbReference type="UniPathway" id="UPA00053">
    <property type="reaction ID" value="UER00087"/>
</dbReference>
<proteinExistence type="inferred from homology"/>
<dbReference type="InterPro" id="IPR022893">
    <property type="entry name" value="Shikimate_DH_fam"/>
</dbReference>
<feature type="active site" description="Proton acceptor" evidence="8">
    <location>
        <position position="65"/>
    </location>
</feature>
<dbReference type="NCBIfam" id="NF001312">
    <property type="entry name" value="PRK00258.1-4"/>
    <property type="match status" value="1"/>
</dbReference>
<dbReference type="Pfam" id="PF08501">
    <property type="entry name" value="Shikimate_dh_N"/>
    <property type="match status" value="1"/>
</dbReference>
<evidence type="ECO:0000256" key="4">
    <source>
        <dbReference type="ARBA" id="ARBA00022857"/>
    </source>
</evidence>
<comment type="catalytic activity">
    <reaction evidence="7 8">
        <text>shikimate + NADP(+) = 3-dehydroshikimate + NADPH + H(+)</text>
        <dbReference type="Rhea" id="RHEA:17737"/>
        <dbReference type="ChEBI" id="CHEBI:15378"/>
        <dbReference type="ChEBI" id="CHEBI:16630"/>
        <dbReference type="ChEBI" id="CHEBI:36208"/>
        <dbReference type="ChEBI" id="CHEBI:57783"/>
        <dbReference type="ChEBI" id="CHEBI:58349"/>
        <dbReference type="EC" id="1.1.1.25"/>
    </reaction>
</comment>
<dbReference type="GO" id="GO:0005829">
    <property type="term" value="C:cytosol"/>
    <property type="evidence" value="ECO:0007669"/>
    <property type="project" value="TreeGrafter"/>
</dbReference>
<keyword evidence="5 8" id="KW-0560">Oxidoreductase</keyword>
<dbReference type="GO" id="GO:0009073">
    <property type="term" value="P:aromatic amino acid family biosynthetic process"/>
    <property type="evidence" value="ECO:0007669"/>
    <property type="project" value="UniProtKB-KW"/>
</dbReference>
<evidence type="ECO:0000256" key="5">
    <source>
        <dbReference type="ARBA" id="ARBA00023002"/>
    </source>
</evidence>
<comment type="caution">
    <text evidence="8">Lacks conserved residue(s) required for the propagation of feature annotation.</text>
</comment>
<dbReference type="NCBIfam" id="TIGR00507">
    <property type="entry name" value="aroE"/>
    <property type="match status" value="1"/>
</dbReference>
<dbReference type="PANTHER" id="PTHR21089:SF1">
    <property type="entry name" value="BIFUNCTIONAL 3-DEHYDROQUINATE DEHYDRATASE_SHIKIMATE DEHYDROGENASE, CHLOROPLASTIC"/>
    <property type="match status" value="1"/>
</dbReference>
<feature type="binding site" evidence="8">
    <location>
        <begin position="128"/>
        <end position="132"/>
    </location>
    <ligand>
        <name>NADP(+)</name>
        <dbReference type="ChEBI" id="CHEBI:58349"/>
    </ligand>
</feature>
<dbReference type="InterPro" id="IPR041121">
    <property type="entry name" value="SDH_C"/>
</dbReference>
<dbReference type="AlphaFoldDB" id="A0A1B2EG76"/>
<feature type="binding site" evidence="8">
    <location>
        <begin position="14"/>
        <end position="16"/>
    </location>
    <ligand>
        <name>shikimate</name>
        <dbReference type="ChEBI" id="CHEBI:36208"/>
    </ligand>
</feature>
<dbReference type="Gene3D" id="3.40.50.10860">
    <property type="entry name" value="Leucine Dehydrogenase, chain A, domain 1"/>
    <property type="match status" value="1"/>
</dbReference>
<evidence type="ECO:0000259" key="11">
    <source>
        <dbReference type="Pfam" id="PF18317"/>
    </source>
</evidence>
<feature type="domain" description="Shikimate dehydrogenase substrate binding N-terminal" evidence="10">
    <location>
        <begin position="6"/>
        <end position="88"/>
    </location>
</feature>
<dbReference type="Pfam" id="PF01488">
    <property type="entry name" value="Shikimate_DH"/>
    <property type="match status" value="1"/>
</dbReference>
<feature type="binding site" evidence="8">
    <location>
        <position position="101"/>
    </location>
    <ligand>
        <name>shikimate</name>
        <dbReference type="ChEBI" id="CHEBI:36208"/>
    </ligand>
</feature>
<evidence type="ECO:0000256" key="6">
    <source>
        <dbReference type="ARBA" id="ARBA00023141"/>
    </source>
</evidence>
<dbReference type="OrthoDB" id="9792692at2"/>
<keyword evidence="4 8" id="KW-0521">NADP</keyword>
<feature type="binding site" evidence="8">
    <location>
        <position position="251"/>
    </location>
    <ligand>
        <name>shikimate</name>
        <dbReference type="ChEBI" id="CHEBI:36208"/>
    </ligand>
</feature>
<feature type="binding site" evidence="8">
    <location>
        <position position="223"/>
    </location>
    <ligand>
        <name>shikimate</name>
        <dbReference type="ChEBI" id="CHEBI:36208"/>
    </ligand>
</feature>
<accession>A0A1B2EG76</accession>
<dbReference type="EMBL" id="CP016616">
    <property type="protein sequence ID" value="ANY78976.1"/>
    <property type="molecule type" value="Genomic_DNA"/>
</dbReference>
<dbReference type="InterPro" id="IPR046346">
    <property type="entry name" value="Aminoacid_DH-like_N_sf"/>
</dbReference>
<feature type="binding site" evidence="8">
    <location>
        <position position="61"/>
    </location>
    <ligand>
        <name>shikimate</name>
        <dbReference type="ChEBI" id="CHEBI:36208"/>
    </ligand>
</feature>